<feature type="signal peptide" evidence="1">
    <location>
        <begin position="1"/>
        <end position="34"/>
    </location>
</feature>
<dbReference type="InterPro" id="IPR013783">
    <property type="entry name" value="Ig-like_fold"/>
</dbReference>
<keyword evidence="1" id="KW-0732">Signal</keyword>
<feature type="chain" id="PRO_5013099667" evidence="1">
    <location>
        <begin position="35"/>
        <end position="1692"/>
    </location>
</feature>
<dbReference type="Gene3D" id="3.40.50.1460">
    <property type="match status" value="1"/>
</dbReference>
<protein>
    <submittedName>
        <fullName evidence="4">Interleukin-like EMT inducer</fullName>
    </submittedName>
</protein>
<dbReference type="GO" id="GO:0008234">
    <property type="term" value="F:cysteine-type peptidase activity"/>
    <property type="evidence" value="ECO:0007669"/>
    <property type="project" value="InterPro"/>
</dbReference>
<proteinExistence type="predicted"/>
<feature type="domain" description="Gingipain" evidence="2">
    <location>
        <begin position="437"/>
        <end position="797"/>
    </location>
</feature>
<dbReference type="InterPro" id="IPR029030">
    <property type="entry name" value="Caspase-like_dom_sf"/>
</dbReference>
<dbReference type="Gene3D" id="2.60.40.4070">
    <property type="match status" value="1"/>
</dbReference>
<feature type="domain" description="ILEI/PANDER" evidence="3">
    <location>
        <begin position="1132"/>
        <end position="1205"/>
    </location>
</feature>
<sequence length="1692" mass="187683">MFQQSPMLKVTEMKKAFIVLVLLIAGLMAGSAQAQEVYGNEWIDYSKTYYKIKVVNTGLHRLSYGFLDSLGLRGVNPKHLQLFRRGKEVSIYVAGENDGKLDPQDYVEFYGERNDGALDRELYKNPAHQVHQFYSLYTDTAAYFLTLAPTGGKRMREVNPSIAGRTPEPYHLQKAVYVNTDRFNYGKAYDSFARMPWLDEGEGYFSHYSVNPRTYAISGITNVETTGPAPRVRYATVGVGNENHKIDINVQVPSGGFRKLGTYQYGINGHAYDTQPVLFSDISPQGNLTLQVYPAATQKQQNSVSFAYGILTYPQKTVFAGTSMSFYTDSTRGSNPYFEFSSAPPSAVAFDVTDSFNVVRIAGQVTGSKKGFVIESQDNKTHKLLLADTAKPLKPAQQRQASLRFRKINPNDHNYILLTNKRLMKPAGGTNAPVPVEYAKYRASVAGGGYDTLLFTMEQVVNQFHYGEFSSNAIRRMLRFMATASHPTQLFIIGKGVEYASQDYYFTFYPGKFSYYQVGARHPKVHELDLVPTGIFPASDLFFSTDYRNSSYVPAIPVGRVTATTSEEVLYYLNKVKEYEAAKEGEAWRKNILQLSGGTSASLIRLFATWMKEYASIVRGPLLGANVIEKYRQNISEYVETLNVTEEVNRGVSLITFFGHGSPTTTDLNIGFASVSVNGYNNKGKYPIMLMNGCGGANAFLPNNVSFGDDWLLTPNKGAVAWIAHSDTGADYPLNLYSNNFYKVAFQDPEFYGKTLGEVQKETIRRVMRVNDPGWDTNWNIAMVLETVLQGDPALKLYSPGKPDYLFKGNGAVQGIGGEQMTAAIDTFTVTVDVENLGKAITDPLYVSVKRTLADNTVLLTDSVLIEPVIQGRQVKLGLSNEGVAAAGMNTFEVMLDSPNAVEELREDNNVLSFQHYFPVSGLAVVSPAKYSIVGTNRVKLAVQATTKTDKQGFYFELDTAATFNSPLRQMQTMTAAALPTWEVTLPGANSDSTVYYWRARFSHYEAEEDTLWASSSFRHIAGAKGGWSQSHYAQLQDVTLEGLENLKADKRTWEFNPTRMFIDIKTVGGDKRFTIPPYGLFIDGLQEVHVYCGNPAGSSTSRIFFVVVDNRSLEKVTSLSGPTFCSAIPYVYDTGDLNNPSNVAKIKSFLDAVPAGFYVAAVSINKVPFSNFSSDVKAAFRSIGSNLIDKLVTGAPFAIVGQKGTQPGAAHEATASSDDPTPVTSQEVVLTKTLLSNNVAGTITSVEIGPALRWETLHHNVERYKAGNDKYTLSLIGIDPSGRQQVLEPKVASKVMDLTGIDAKQYPNLKLSLFVSDSTDRTAPQLKEWFVLYEEVPEGVIRPDLVKADSEVLSELANRGSMKVPMAFQNVSGTAFRDSLAVEVTVSGDNLEPTTSRFKIKPVGANETVYFDYTVPTLALEGSYKLSLYVNPRLQPEQQYTNNIYEVNFSVKAKLHPIMEVTFDGRHLLDGDLVSPSPLISVTVKDENRHVFLQDPATMSIVLITPENEEKEISLMNNPQEVSYTAATEKNDFKLDYKPQQLSNGTYVMEVRAKDAVGKASGVSPYRISFEVDNESKVSNFYPFPNPFSTKTNFIFTLTGSVIPEHMKIQILTVTGKVVKEIMKEELGPIRIGNNKTAYAWDGTDMYGDKLANGVYLYRVIMRKGEEEMKHKLTFGDYAFKNGYGKIYILR</sequence>
<gene>
    <name evidence="4" type="ORF">SAMN06296052_107119</name>
</gene>
<dbReference type="EMBL" id="FZOQ01000007">
    <property type="protein sequence ID" value="SNS49316.1"/>
    <property type="molecule type" value="Genomic_DNA"/>
</dbReference>
<evidence type="ECO:0000313" key="5">
    <source>
        <dbReference type="Proteomes" id="UP000198432"/>
    </source>
</evidence>
<dbReference type="CDD" id="cd02258">
    <property type="entry name" value="Peptidase_C25_N"/>
    <property type="match status" value="1"/>
</dbReference>
<dbReference type="Proteomes" id="UP000198432">
    <property type="component" value="Unassembled WGS sequence"/>
</dbReference>
<dbReference type="InterPro" id="IPR001769">
    <property type="entry name" value="Gingipain"/>
</dbReference>
<dbReference type="Gene3D" id="2.60.40.10">
    <property type="entry name" value="Immunoglobulins"/>
    <property type="match status" value="2"/>
</dbReference>
<evidence type="ECO:0000259" key="2">
    <source>
        <dbReference type="Pfam" id="PF01364"/>
    </source>
</evidence>
<keyword evidence="5" id="KW-1185">Reference proteome</keyword>
<dbReference type="Pfam" id="PF15711">
    <property type="entry name" value="ILEI"/>
    <property type="match status" value="1"/>
</dbReference>
<dbReference type="SUPFAM" id="SSF52129">
    <property type="entry name" value="Caspase-like"/>
    <property type="match status" value="1"/>
</dbReference>
<evidence type="ECO:0000259" key="3">
    <source>
        <dbReference type="Pfam" id="PF15711"/>
    </source>
</evidence>
<evidence type="ECO:0000313" key="4">
    <source>
        <dbReference type="EMBL" id="SNS49316.1"/>
    </source>
</evidence>
<accession>A0A239EXB8</accession>
<reference evidence="5" key="1">
    <citation type="submission" date="2017-06" db="EMBL/GenBank/DDBJ databases">
        <authorList>
            <person name="Varghese N."/>
            <person name="Submissions S."/>
        </authorList>
    </citation>
    <scope>NUCLEOTIDE SEQUENCE [LARGE SCALE GENOMIC DNA]</scope>
    <source>
        <strain evidence="5">NKM1</strain>
    </source>
</reference>
<organism evidence="4 5">
    <name type="scientific">Pontibacter ummariensis</name>
    <dbReference type="NCBI Taxonomy" id="1610492"/>
    <lineage>
        <taxon>Bacteria</taxon>
        <taxon>Pseudomonadati</taxon>
        <taxon>Bacteroidota</taxon>
        <taxon>Cytophagia</taxon>
        <taxon>Cytophagales</taxon>
        <taxon>Hymenobacteraceae</taxon>
        <taxon>Pontibacter</taxon>
    </lineage>
</organism>
<dbReference type="Pfam" id="PF01364">
    <property type="entry name" value="Peptidase_C25"/>
    <property type="match status" value="1"/>
</dbReference>
<dbReference type="GO" id="GO:0006508">
    <property type="term" value="P:proteolysis"/>
    <property type="evidence" value="ECO:0007669"/>
    <property type="project" value="InterPro"/>
</dbReference>
<name>A0A239EXB8_9BACT</name>
<evidence type="ECO:0000256" key="1">
    <source>
        <dbReference type="SAM" id="SignalP"/>
    </source>
</evidence>
<dbReference type="InterPro" id="IPR039477">
    <property type="entry name" value="ILEI/PANDER_dom"/>
</dbReference>